<evidence type="ECO:0000313" key="3">
    <source>
        <dbReference type="Proteomes" id="UP000299102"/>
    </source>
</evidence>
<dbReference type="AlphaFoldDB" id="A0A4C1V3M1"/>
<dbReference type="EMBL" id="BGZK01000263">
    <property type="protein sequence ID" value="GBP32674.1"/>
    <property type="molecule type" value="Genomic_DNA"/>
</dbReference>
<sequence>MEYTSSKLAVYIKIVVLLLTARWWSKRIAVHGVHLRYSAPCGDESLERWNPGGEEGRVGERWTCALHHSQATQSNDTSAGREKEKENEVYD</sequence>
<evidence type="ECO:0000256" key="1">
    <source>
        <dbReference type="SAM" id="MobiDB-lite"/>
    </source>
</evidence>
<proteinExistence type="predicted"/>
<keyword evidence="3" id="KW-1185">Reference proteome</keyword>
<dbReference type="Proteomes" id="UP000299102">
    <property type="component" value="Unassembled WGS sequence"/>
</dbReference>
<feature type="compositionally biased region" description="Polar residues" evidence="1">
    <location>
        <begin position="69"/>
        <end position="78"/>
    </location>
</feature>
<feature type="region of interest" description="Disordered" evidence="1">
    <location>
        <begin position="68"/>
        <end position="91"/>
    </location>
</feature>
<reference evidence="2 3" key="1">
    <citation type="journal article" date="2019" name="Commun. Biol.">
        <title>The bagworm genome reveals a unique fibroin gene that provides high tensile strength.</title>
        <authorList>
            <person name="Kono N."/>
            <person name="Nakamura H."/>
            <person name="Ohtoshi R."/>
            <person name="Tomita M."/>
            <person name="Numata K."/>
            <person name="Arakawa K."/>
        </authorList>
    </citation>
    <scope>NUCLEOTIDE SEQUENCE [LARGE SCALE GENOMIC DNA]</scope>
</reference>
<evidence type="ECO:0000313" key="2">
    <source>
        <dbReference type="EMBL" id="GBP32674.1"/>
    </source>
</evidence>
<comment type="caution">
    <text evidence="2">The sequence shown here is derived from an EMBL/GenBank/DDBJ whole genome shotgun (WGS) entry which is preliminary data.</text>
</comment>
<protein>
    <submittedName>
        <fullName evidence="2">Uncharacterized protein</fullName>
    </submittedName>
</protein>
<name>A0A4C1V3M1_EUMVA</name>
<feature type="compositionally biased region" description="Basic and acidic residues" evidence="1">
    <location>
        <begin position="79"/>
        <end position="91"/>
    </location>
</feature>
<organism evidence="2 3">
    <name type="scientific">Eumeta variegata</name>
    <name type="common">Bagworm moth</name>
    <name type="synonym">Eumeta japonica</name>
    <dbReference type="NCBI Taxonomy" id="151549"/>
    <lineage>
        <taxon>Eukaryota</taxon>
        <taxon>Metazoa</taxon>
        <taxon>Ecdysozoa</taxon>
        <taxon>Arthropoda</taxon>
        <taxon>Hexapoda</taxon>
        <taxon>Insecta</taxon>
        <taxon>Pterygota</taxon>
        <taxon>Neoptera</taxon>
        <taxon>Endopterygota</taxon>
        <taxon>Lepidoptera</taxon>
        <taxon>Glossata</taxon>
        <taxon>Ditrysia</taxon>
        <taxon>Tineoidea</taxon>
        <taxon>Psychidae</taxon>
        <taxon>Oiketicinae</taxon>
        <taxon>Eumeta</taxon>
    </lineage>
</organism>
<gene>
    <name evidence="2" type="ORF">EVAR_16836_1</name>
</gene>
<accession>A0A4C1V3M1</accession>